<keyword evidence="5" id="KW-1185">Reference proteome</keyword>
<evidence type="ECO:0000313" key="5">
    <source>
        <dbReference type="Proteomes" id="UP001172102"/>
    </source>
</evidence>
<sequence length="258" mass="29120">MSPKPLPALTLYRGWPSTQTYAWSPFVNKLETRLRLAAVPYRAEPGSKQAAPRGKLPYLAIQPADAPAQVLGDSTLIARTLVGAGVLPDLNAALTPADRGRDLAVRALLEDKMYFYLVKERWVDNYYKMRAGALWSVPWLLRPLIGLLAWRQVVAVLYGQGTGRFDREEMAGFKREVWEAVEALLREARTERGPFWVLGGTQPTEGDAVVYGFVIAALVCDAAPEMQKMVREFPTIMEYAGRIHDAYFPDYERWEERV</sequence>
<comment type="caution">
    <text evidence="4">The sequence shown here is derived from an EMBL/GenBank/DDBJ whole genome shotgun (WGS) entry which is preliminary data.</text>
</comment>
<gene>
    <name evidence="4" type="ORF">B0H67DRAFT_555765</name>
</gene>
<comment type="similarity">
    <text evidence="2">Belongs to the GST superfamily.</text>
</comment>
<comment type="similarity">
    <text evidence="1">Belongs to the FAX family.</text>
</comment>
<dbReference type="PANTHER" id="PTHR12289">
    <property type="entry name" value="METAXIN RELATED"/>
    <property type="match status" value="1"/>
</dbReference>
<proteinExistence type="inferred from homology"/>
<feature type="domain" description="Thioredoxin-like fold" evidence="3">
    <location>
        <begin position="25"/>
        <end position="125"/>
    </location>
</feature>
<reference evidence="4" key="1">
    <citation type="submission" date="2023-06" db="EMBL/GenBank/DDBJ databases">
        <title>Genome-scale phylogeny and comparative genomics of the fungal order Sordariales.</title>
        <authorList>
            <consortium name="Lawrence Berkeley National Laboratory"/>
            <person name="Hensen N."/>
            <person name="Bonometti L."/>
            <person name="Westerberg I."/>
            <person name="Brannstrom I.O."/>
            <person name="Guillou S."/>
            <person name="Cros-Aarteil S."/>
            <person name="Calhoun S."/>
            <person name="Haridas S."/>
            <person name="Kuo A."/>
            <person name="Mondo S."/>
            <person name="Pangilinan J."/>
            <person name="Riley R."/>
            <person name="Labutti K."/>
            <person name="Andreopoulos B."/>
            <person name="Lipzen A."/>
            <person name="Chen C."/>
            <person name="Yanf M."/>
            <person name="Daum C."/>
            <person name="Ng V."/>
            <person name="Clum A."/>
            <person name="Steindorff A."/>
            <person name="Ohm R."/>
            <person name="Martin F."/>
            <person name="Silar P."/>
            <person name="Natvig D."/>
            <person name="Lalanne C."/>
            <person name="Gautier V."/>
            <person name="Ament-Velasquez S.L."/>
            <person name="Kruys A."/>
            <person name="Hutchinson M.I."/>
            <person name="Powell A.J."/>
            <person name="Barry K."/>
            <person name="Miller A.N."/>
            <person name="Grigoriev I.V."/>
            <person name="Debuchy R."/>
            <person name="Gladieux P."/>
            <person name="Thoren M.H."/>
            <person name="Johannesson H."/>
        </authorList>
    </citation>
    <scope>NUCLEOTIDE SEQUENCE</scope>
    <source>
        <strain evidence="4">SMH4607-1</strain>
    </source>
</reference>
<evidence type="ECO:0000256" key="2">
    <source>
        <dbReference type="ARBA" id="ARBA00007409"/>
    </source>
</evidence>
<dbReference type="PANTHER" id="PTHR12289:SF41">
    <property type="entry name" value="FAILED AXON CONNECTIONS-RELATED"/>
    <property type="match status" value="1"/>
</dbReference>
<dbReference type="SFLD" id="SFLDS00019">
    <property type="entry name" value="Glutathione_Transferase_(cytos"/>
    <property type="match status" value="1"/>
</dbReference>
<dbReference type="InterPro" id="IPR040079">
    <property type="entry name" value="Glutathione_S-Trfase"/>
</dbReference>
<evidence type="ECO:0000259" key="3">
    <source>
        <dbReference type="Pfam" id="PF17172"/>
    </source>
</evidence>
<protein>
    <recommendedName>
        <fullName evidence="3">Thioredoxin-like fold domain-containing protein</fullName>
    </recommendedName>
</protein>
<dbReference type="GO" id="GO:0005737">
    <property type="term" value="C:cytoplasm"/>
    <property type="evidence" value="ECO:0007669"/>
    <property type="project" value="TreeGrafter"/>
</dbReference>
<dbReference type="SFLD" id="SFLDG01200">
    <property type="entry name" value="SUF1.1"/>
    <property type="match status" value="1"/>
</dbReference>
<evidence type="ECO:0000256" key="1">
    <source>
        <dbReference type="ARBA" id="ARBA00006475"/>
    </source>
</evidence>
<dbReference type="InterPro" id="IPR050931">
    <property type="entry name" value="Mito_Protein_Transport_Metaxin"/>
</dbReference>
<dbReference type="SFLD" id="SFLDG01180">
    <property type="entry name" value="SUF1"/>
    <property type="match status" value="1"/>
</dbReference>
<name>A0AA40A9P3_9PEZI</name>
<dbReference type="AlphaFoldDB" id="A0AA40A9P3"/>
<dbReference type="EMBL" id="JAUKUA010000005">
    <property type="protein sequence ID" value="KAK0711849.1"/>
    <property type="molecule type" value="Genomic_DNA"/>
</dbReference>
<organism evidence="4 5">
    <name type="scientific">Lasiosphaeris hirsuta</name>
    <dbReference type="NCBI Taxonomy" id="260670"/>
    <lineage>
        <taxon>Eukaryota</taxon>
        <taxon>Fungi</taxon>
        <taxon>Dikarya</taxon>
        <taxon>Ascomycota</taxon>
        <taxon>Pezizomycotina</taxon>
        <taxon>Sordariomycetes</taxon>
        <taxon>Sordariomycetidae</taxon>
        <taxon>Sordariales</taxon>
        <taxon>Lasiosphaeriaceae</taxon>
        <taxon>Lasiosphaeris</taxon>
    </lineage>
</organism>
<accession>A0AA40A9P3</accession>
<dbReference type="InterPro" id="IPR026928">
    <property type="entry name" value="FAX/IsoI-like"/>
</dbReference>
<dbReference type="Proteomes" id="UP001172102">
    <property type="component" value="Unassembled WGS sequence"/>
</dbReference>
<dbReference type="InterPro" id="IPR012336">
    <property type="entry name" value="Thioredoxin-like_fold"/>
</dbReference>
<evidence type="ECO:0000313" key="4">
    <source>
        <dbReference type="EMBL" id="KAK0711849.1"/>
    </source>
</evidence>
<dbReference type="Pfam" id="PF17172">
    <property type="entry name" value="GST_N_4"/>
    <property type="match status" value="1"/>
</dbReference>